<name>A2DML1_TRIV3</name>
<dbReference type="FunFam" id="2.60.34.10:FF:000083">
    <property type="entry name" value="DnaK protein"/>
    <property type="match status" value="1"/>
</dbReference>
<gene>
    <name evidence="6" type="ORF">TVAG_046420</name>
</gene>
<evidence type="ECO:0000256" key="3">
    <source>
        <dbReference type="ARBA" id="ARBA00022840"/>
    </source>
</evidence>
<evidence type="ECO:0000313" key="6">
    <source>
        <dbReference type="EMBL" id="EAY18438.1"/>
    </source>
</evidence>
<reference evidence="6" key="2">
    <citation type="journal article" date="2007" name="Science">
        <title>Draft genome sequence of the sexually transmitted pathogen Trichomonas vaginalis.</title>
        <authorList>
            <person name="Carlton J.M."/>
            <person name="Hirt R.P."/>
            <person name="Silva J.C."/>
            <person name="Delcher A.L."/>
            <person name="Schatz M."/>
            <person name="Zhao Q."/>
            <person name="Wortman J.R."/>
            <person name="Bidwell S.L."/>
            <person name="Alsmark U.C.M."/>
            <person name="Besteiro S."/>
            <person name="Sicheritz-Ponten T."/>
            <person name="Noel C.J."/>
            <person name="Dacks J.B."/>
            <person name="Foster P.G."/>
            <person name="Simillion C."/>
            <person name="Van de Peer Y."/>
            <person name="Miranda-Saavedra D."/>
            <person name="Barton G.J."/>
            <person name="Westrop G.D."/>
            <person name="Mueller S."/>
            <person name="Dessi D."/>
            <person name="Fiori P.L."/>
            <person name="Ren Q."/>
            <person name="Paulsen I."/>
            <person name="Zhang H."/>
            <person name="Bastida-Corcuera F.D."/>
            <person name="Simoes-Barbosa A."/>
            <person name="Brown M.T."/>
            <person name="Hayes R.D."/>
            <person name="Mukherjee M."/>
            <person name="Okumura C.Y."/>
            <person name="Schneider R."/>
            <person name="Smith A.J."/>
            <person name="Vanacova S."/>
            <person name="Villalvazo M."/>
            <person name="Haas B.J."/>
            <person name="Pertea M."/>
            <person name="Feldblyum T.V."/>
            <person name="Utterback T.R."/>
            <person name="Shu C.L."/>
            <person name="Osoegawa K."/>
            <person name="de Jong P.J."/>
            <person name="Hrdy I."/>
            <person name="Horvathova L."/>
            <person name="Zubacova Z."/>
            <person name="Dolezal P."/>
            <person name="Malik S.B."/>
            <person name="Logsdon J.M. Jr."/>
            <person name="Henze K."/>
            <person name="Gupta A."/>
            <person name="Wang C.C."/>
            <person name="Dunne R.L."/>
            <person name="Upcroft J.A."/>
            <person name="Upcroft P."/>
            <person name="White O."/>
            <person name="Salzberg S.L."/>
            <person name="Tang P."/>
            <person name="Chiu C.-H."/>
            <person name="Lee Y.-S."/>
            <person name="Embley T.M."/>
            <person name="Coombs G.H."/>
            <person name="Mottram J.C."/>
            <person name="Tachezy J."/>
            <person name="Fraser-Liggett C.M."/>
            <person name="Johnson P.J."/>
        </authorList>
    </citation>
    <scope>NUCLEOTIDE SEQUENCE [LARGE SCALE GENOMIC DNA]</scope>
    <source>
        <strain evidence="6">G3</strain>
    </source>
</reference>
<sequence length="708" mass="80375">MNQPHLGIDLGTTYCCIFAFDEKKNIKFSIRDGDSEQIPSFVSFANEERIVGRKAMAQMITNPTNTIYDSKRMIGRNFDNQIFQEDRKNWMFTTTRGMEGSININATINNQTITLLPEEISGYILKHLKDTAELVIGNCTDVVITIPAAFNERQREKTIFAAQEIAGFRSVILLDEPSSAALEYAQGLPSNADELVLIFDFGGGTLDISIVEIFNNQCKVIATNGDPHFGGQDIDQLLVNRFRYDFETKNGIKIDQTTKEGQKAILLLKLCCENLKKELNYIIKAEFTIKSFYNNIDLYCSMNRREFRTLCSDLFKRAENLVKQSLEKAKLRPENISQVIMIGGSSQIPEIQQILQDIFDKEPLHSINALEAVARGACIQCYNLHKTNGFEKEITPNKEEVEETKPKKPSDNKEGGKEKEPKNTSHEIEEVEETKPKKPSDNKEGGKEKEPKNTSHEIEEVEETKPKKPSDNKEGGKYKPQNAIPVERIGFQIKLVETVSLSFGIRTIDDGFSVVIKSGSVIPAKFSQLYETTVDDQDTVDACIFQGESPVASQNSYIGTYRITGIPKKKAGEVMIKIILSLDRSGVFSLTPLFDDKELPYTFVKELCISDSEMKNVKDNLNLFRNQDTITEFYKLAAQLTRIESVIKRICRKEKNSNEKHVNLKERIFDLVTDTQGGNLQLMDYIRLTKEILQILEEFNTEFPNERQ</sequence>
<dbReference type="eggNOG" id="KOG0102">
    <property type="taxonomic scope" value="Eukaryota"/>
</dbReference>
<dbReference type="GO" id="GO:0140662">
    <property type="term" value="F:ATP-dependent protein folding chaperone"/>
    <property type="evidence" value="ECO:0007669"/>
    <property type="project" value="InterPro"/>
</dbReference>
<organism evidence="6 7">
    <name type="scientific">Trichomonas vaginalis (strain ATCC PRA-98 / G3)</name>
    <dbReference type="NCBI Taxonomy" id="412133"/>
    <lineage>
        <taxon>Eukaryota</taxon>
        <taxon>Metamonada</taxon>
        <taxon>Parabasalia</taxon>
        <taxon>Trichomonadida</taxon>
        <taxon>Trichomonadidae</taxon>
        <taxon>Trichomonas</taxon>
    </lineage>
</organism>
<feature type="compositionally biased region" description="Basic and acidic residues" evidence="5">
    <location>
        <begin position="393"/>
        <end position="477"/>
    </location>
</feature>
<dbReference type="RefSeq" id="XP_001579424.1">
    <property type="nucleotide sequence ID" value="XM_001579374.1"/>
</dbReference>
<comment type="similarity">
    <text evidence="1 4">Belongs to the heat shock protein 70 family.</text>
</comment>
<protein>
    <submittedName>
        <fullName evidence="6">DnaK protein</fullName>
    </submittedName>
</protein>
<dbReference type="GO" id="GO:0031072">
    <property type="term" value="F:heat shock protein binding"/>
    <property type="evidence" value="ECO:0000318"/>
    <property type="project" value="GO_Central"/>
</dbReference>
<dbReference type="Gene3D" id="3.30.420.40">
    <property type="match status" value="2"/>
</dbReference>
<dbReference type="GO" id="GO:0044183">
    <property type="term" value="F:protein folding chaperone"/>
    <property type="evidence" value="ECO:0000318"/>
    <property type="project" value="GO_Central"/>
</dbReference>
<dbReference type="Pfam" id="PF00012">
    <property type="entry name" value="HSP70"/>
    <property type="match status" value="2"/>
</dbReference>
<dbReference type="STRING" id="5722.A2DML1"/>
<dbReference type="GO" id="GO:0016887">
    <property type="term" value="F:ATP hydrolysis activity"/>
    <property type="evidence" value="ECO:0000318"/>
    <property type="project" value="GO_Central"/>
</dbReference>
<dbReference type="GO" id="GO:0042026">
    <property type="term" value="P:protein refolding"/>
    <property type="evidence" value="ECO:0000318"/>
    <property type="project" value="GO_Central"/>
</dbReference>
<proteinExistence type="inferred from homology"/>
<keyword evidence="7" id="KW-1185">Reference proteome</keyword>
<evidence type="ECO:0000256" key="2">
    <source>
        <dbReference type="ARBA" id="ARBA00022741"/>
    </source>
</evidence>
<dbReference type="Proteomes" id="UP000001542">
    <property type="component" value="Unassembled WGS sequence"/>
</dbReference>
<feature type="region of interest" description="Disordered" evidence="5">
    <location>
        <begin position="393"/>
        <end position="481"/>
    </location>
</feature>
<dbReference type="VEuPathDB" id="TrichDB:TVAGG3_0336150"/>
<dbReference type="eggNOG" id="KOG0101">
    <property type="taxonomic scope" value="Eukaryota"/>
</dbReference>
<dbReference type="KEGG" id="tva:5463945"/>
<dbReference type="AlphaFoldDB" id="A2DML1"/>
<dbReference type="GO" id="GO:0005524">
    <property type="term" value="F:ATP binding"/>
    <property type="evidence" value="ECO:0007669"/>
    <property type="project" value="UniProtKB-KW"/>
</dbReference>
<keyword evidence="2 4" id="KW-0547">Nucleotide-binding</keyword>
<dbReference type="PANTHER" id="PTHR19375">
    <property type="entry name" value="HEAT SHOCK PROTEIN 70KDA"/>
    <property type="match status" value="1"/>
</dbReference>
<dbReference type="Gene3D" id="3.90.640.10">
    <property type="entry name" value="Actin, Chain A, domain 4"/>
    <property type="match status" value="1"/>
</dbReference>
<dbReference type="SUPFAM" id="SSF53067">
    <property type="entry name" value="Actin-like ATPase domain"/>
    <property type="match status" value="2"/>
</dbReference>
<dbReference type="FunFam" id="3.30.30.30:FF:000001">
    <property type="entry name" value="heat shock 70 kDa protein-like"/>
    <property type="match status" value="1"/>
</dbReference>
<dbReference type="InterPro" id="IPR018181">
    <property type="entry name" value="Heat_shock_70_CS"/>
</dbReference>
<dbReference type="SMR" id="A2DML1"/>
<dbReference type="VEuPathDB" id="TrichDB:TVAG_046420"/>
<dbReference type="SUPFAM" id="SSF100920">
    <property type="entry name" value="Heat shock protein 70kD (HSP70), peptide-binding domain"/>
    <property type="match status" value="1"/>
</dbReference>
<dbReference type="FunFam" id="3.90.640.10:FF:000010">
    <property type="entry name" value="heat shock 70 kDa protein 14"/>
    <property type="match status" value="1"/>
</dbReference>
<dbReference type="PROSITE" id="PS00329">
    <property type="entry name" value="HSP70_2"/>
    <property type="match status" value="1"/>
</dbReference>
<evidence type="ECO:0000256" key="5">
    <source>
        <dbReference type="SAM" id="MobiDB-lite"/>
    </source>
</evidence>
<keyword evidence="3 4" id="KW-0067">ATP-binding</keyword>
<dbReference type="PROSITE" id="PS00297">
    <property type="entry name" value="HSP70_1"/>
    <property type="match status" value="1"/>
</dbReference>
<reference evidence="6" key="1">
    <citation type="submission" date="2006-10" db="EMBL/GenBank/DDBJ databases">
        <authorList>
            <person name="Amadeo P."/>
            <person name="Zhao Q."/>
            <person name="Wortman J."/>
            <person name="Fraser-Liggett C."/>
            <person name="Carlton J."/>
        </authorList>
    </citation>
    <scope>NUCLEOTIDE SEQUENCE</scope>
    <source>
        <strain evidence="6">G3</strain>
    </source>
</reference>
<dbReference type="InterPro" id="IPR043129">
    <property type="entry name" value="ATPase_NBD"/>
</dbReference>
<dbReference type="InParanoid" id="A2DML1"/>
<dbReference type="Gene3D" id="2.60.34.10">
    <property type="entry name" value="Substrate Binding Domain Of DNAk, Chain A, domain 1"/>
    <property type="match status" value="1"/>
</dbReference>
<evidence type="ECO:0000256" key="1">
    <source>
        <dbReference type="ARBA" id="ARBA00007381"/>
    </source>
</evidence>
<dbReference type="EMBL" id="DS113219">
    <property type="protein sequence ID" value="EAY18438.1"/>
    <property type="molecule type" value="Genomic_DNA"/>
</dbReference>
<dbReference type="InterPro" id="IPR013126">
    <property type="entry name" value="Hsp_70_fam"/>
</dbReference>
<dbReference type="PRINTS" id="PR00301">
    <property type="entry name" value="HEATSHOCK70"/>
</dbReference>
<dbReference type="GO" id="GO:0005737">
    <property type="term" value="C:cytoplasm"/>
    <property type="evidence" value="ECO:0000318"/>
    <property type="project" value="GO_Central"/>
</dbReference>
<dbReference type="PROSITE" id="PS01036">
    <property type="entry name" value="HSP70_3"/>
    <property type="match status" value="1"/>
</dbReference>
<dbReference type="Gene3D" id="3.30.30.30">
    <property type="match status" value="1"/>
</dbReference>
<dbReference type="InterPro" id="IPR029047">
    <property type="entry name" value="HSP70_peptide-bd_sf"/>
</dbReference>
<evidence type="ECO:0000313" key="7">
    <source>
        <dbReference type="Proteomes" id="UP000001542"/>
    </source>
</evidence>
<evidence type="ECO:0000256" key="4">
    <source>
        <dbReference type="RuleBase" id="RU003322"/>
    </source>
</evidence>
<accession>A2DML1</accession>